<dbReference type="AlphaFoldDB" id="A0AAV9UZH4"/>
<organism evidence="2 3">
    <name type="scientific">Orbilia brochopaga</name>
    <dbReference type="NCBI Taxonomy" id="3140254"/>
    <lineage>
        <taxon>Eukaryota</taxon>
        <taxon>Fungi</taxon>
        <taxon>Dikarya</taxon>
        <taxon>Ascomycota</taxon>
        <taxon>Pezizomycotina</taxon>
        <taxon>Orbiliomycetes</taxon>
        <taxon>Orbiliales</taxon>
        <taxon>Orbiliaceae</taxon>
        <taxon>Orbilia</taxon>
    </lineage>
</organism>
<evidence type="ECO:0000313" key="2">
    <source>
        <dbReference type="EMBL" id="KAK6352725.1"/>
    </source>
</evidence>
<accession>A0AAV9UZH4</accession>
<feature type="region of interest" description="Disordered" evidence="1">
    <location>
        <begin position="390"/>
        <end position="414"/>
    </location>
</feature>
<dbReference type="Proteomes" id="UP001375240">
    <property type="component" value="Unassembled WGS sequence"/>
</dbReference>
<evidence type="ECO:0000256" key="1">
    <source>
        <dbReference type="SAM" id="MobiDB-lite"/>
    </source>
</evidence>
<proteinExistence type="predicted"/>
<reference evidence="2 3" key="1">
    <citation type="submission" date="2019-10" db="EMBL/GenBank/DDBJ databases">
        <authorList>
            <person name="Palmer J.M."/>
        </authorList>
    </citation>
    <scope>NUCLEOTIDE SEQUENCE [LARGE SCALE GENOMIC DNA]</scope>
    <source>
        <strain evidence="2 3">TWF696</strain>
    </source>
</reference>
<evidence type="ECO:0000313" key="3">
    <source>
        <dbReference type="Proteomes" id="UP001375240"/>
    </source>
</evidence>
<feature type="compositionally biased region" description="Basic and acidic residues" evidence="1">
    <location>
        <begin position="325"/>
        <end position="347"/>
    </location>
</feature>
<comment type="caution">
    <text evidence="2">The sequence shown here is derived from an EMBL/GenBank/DDBJ whole genome shotgun (WGS) entry which is preliminary data.</text>
</comment>
<dbReference type="EMBL" id="JAVHNQ010000003">
    <property type="protein sequence ID" value="KAK6352725.1"/>
    <property type="molecule type" value="Genomic_DNA"/>
</dbReference>
<name>A0AAV9UZH4_9PEZI</name>
<protein>
    <submittedName>
        <fullName evidence="2">Uncharacterized protein</fullName>
    </submittedName>
</protein>
<feature type="compositionally biased region" description="Pro residues" evidence="1">
    <location>
        <begin position="268"/>
        <end position="279"/>
    </location>
</feature>
<feature type="region of interest" description="Disordered" evidence="1">
    <location>
        <begin position="244"/>
        <end position="284"/>
    </location>
</feature>
<feature type="region of interest" description="Disordered" evidence="1">
    <location>
        <begin position="299"/>
        <end position="363"/>
    </location>
</feature>
<feature type="compositionally biased region" description="Low complexity" evidence="1">
    <location>
        <begin position="392"/>
        <end position="409"/>
    </location>
</feature>
<feature type="compositionally biased region" description="Polar residues" evidence="1">
    <location>
        <begin position="348"/>
        <end position="363"/>
    </location>
</feature>
<gene>
    <name evidence="2" type="ORF">TWF696_004728</name>
</gene>
<keyword evidence="3" id="KW-1185">Reference proteome</keyword>
<sequence length="449" mass="49972">MPRSSSILAEDFSQWRFFPGRSPQPVYPMRPAPSNCNPNLRPVPPPEPLPALTITCTTAGMLIRAIEDYEFTMLHHRREIAPDIPPSLDSISTINYHLSGLLKSINSILPPEHHSESSPFNDLLAQLARSLEALQGITPPRQSGDHVSFTSSLQYKCILQSTNMKLKKFKDMLHGYTFPPPSPSLESEDISSILLPATIRDCPLTAERHRSIVESTPSNSSDSIRSTTSIYASLWSRFLPFSTVNTTPESNPTPPTTIEATPVEPVRVPSPPPSLPIPIPTVASNPALKAATDYYRRTLREQPKPAPRRRPQPAQPARPALYRQRTRDPKERAAHIRRMKEANERATEQPTQKGTPETTQEPDTQADIQADIQADTQVEPQTSHLVALEPANEQNIQQRDQQRQNSRARLPSPSRLAQVENVALAAANTAMDVLTFSHWKRQKQPSAAA</sequence>